<name>A0AC35F5Q0_9BILA</name>
<accession>A0AC35F5Q0</accession>
<reference evidence="2" key="1">
    <citation type="submission" date="2022-11" db="UniProtKB">
        <authorList>
            <consortium name="WormBaseParasite"/>
        </authorList>
    </citation>
    <scope>IDENTIFICATION</scope>
</reference>
<evidence type="ECO:0000313" key="1">
    <source>
        <dbReference type="Proteomes" id="UP000887580"/>
    </source>
</evidence>
<protein>
    <submittedName>
        <fullName evidence="2">Uncharacterized protein</fullName>
    </submittedName>
</protein>
<dbReference type="Proteomes" id="UP000887580">
    <property type="component" value="Unplaced"/>
</dbReference>
<sequence length="138" mass="15750">MLLKNNSAHTSKVYQEIRFLVQAMIALAAQMFMCILQLMMFIASTTDNSALNDFAFQNFMWAQNVSNLSVPIALILIGKRIRNDWWNFVLRRPSANISLVKVTTSSTAPNQRKNNNSQQPHKRNKIGTVALFHNVIKQ</sequence>
<proteinExistence type="predicted"/>
<organism evidence="1 2">
    <name type="scientific">Panagrolaimus sp. PS1159</name>
    <dbReference type="NCBI Taxonomy" id="55785"/>
    <lineage>
        <taxon>Eukaryota</taxon>
        <taxon>Metazoa</taxon>
        <taxon>Ecdysozoa</taxon>
        <taxon>Nematoda</taxon>
        <taxon>Chromadorea</taxon>
        <taxon>Rhabditida</taxon>
        <taxon>Tylenchina</taxon>
        <taxon>Panagrolaimomorpha</taxon>
        <taxon>Panagrolaimoidea</taxon>
        <taxon>Panagrolaimidae</taxon>
        <taxon>Panagrolaimus</taxon>
    </lineage>
</organism>
<evidence type="ECO:0000313" key="2">
    <source>
        <dbReference type="WBParaSite" id="PS1159_v2.g14128.t1"/>
    </source>
</evidence>
<dbReference type="WBParaSite" id="PS1159_v2.g14128.t1">
    <property type="protein sequence ID" value="PS1159_v2.g14128.t1"/>
    <property type="gene ID" value="PS1159_v2.g14128"/>
</dbReference>